<evidence type="ECO:0000313" key="2">
    <source>
        <dbReference type="Proteomes" id="UP001470230"/>
    </source>
</evidence>
<comment type="caution">
    <text evidence="1">The sequence shown here is derived from an EMBL/GenBank/DDBJ whole genome shotgun (WGS) entry which is preliminary data.</text>
</comment>
<dbReference type="Proteomes" id="UP001470230">
    <property type="component" value="Unassembled WGS sequence"/>
</dbReference>
<gene>
    <name evidence="1" type="ORF">M9Y10_002004</name>
</gene>
<evidence type="ECO:0000313" key="1">
    <source>
        <dbReference type="EMBL" id="KAK8899682.1"/>
    </source>
</evidence>
<keyword evidence="2" id="KW-1185">Reference proteome</keyword>
<name>A0ABR2L8Y3_9EUKA</name>
<dbReference type="EMBL" id="JAPFFF010000001">
    <property type="protein sequence ID" value="KAK8899682.1"/>
    <property type="molecule type" value="Genomic_DNA"/>
</dbReference>
<dbReference type="InterPro" id="IPR029044">
    <property type="entry name" value="Nucleotide-diphossugar_trans"/>
</dbReference>
<evidence type="ECO:0008006" key="3">
    <source>
        <dbReference type="Google" id="ProtNLM"/>
    </source>
</evidence>
<dbReference type="SUPFAM" id="SSF53448">
    <property type="entry name" value="Nucleotide-diphospho-sugar transferases"/>
    <property type="match status" value="1"/>
</dbReference>
<protein>
    <recommendedName>
        <fullName evidence="3">Nucleotide-diphospho-sugar transferase domain-containing protein</fullName>
    </recommendedName>
</protein>
<sequence>MLTNFGPGSERLIRSLRTTGSQATIVVFTPNGVTLPRWVFDCGVLQIQSSPFTTRVKSSPYKMRWEWYYEYLKKNLKKYDRIFHTDAFDAFFFGDPFTFANDHSALYFQMEDRSLRSCPYNKKWILSCHFDMDRKRMLANTIACSGSLLGGAESFFKFNEILVTHNEWPLCWGKGFDQGDFNYILYNFLPETNITIYKMNCNSGFMTYNYCVDKNRMFNRNNQPVTSNGTLVTYAHQYNRYKNVSNYIISLCHV</sequence>
<proteinExistence type="predicted"/>
<accession>A0ABR2L8Y3</accession>
<reference evidence="1 2" key="1">
    <citation type="submission" date="2024-04" db="EMBL/GenBank/DDBJ databases">
        <title>Tritrichomonas musculus Genome.</title>
        <authorList>
            <person name="Alves-Ferreira E."/>
            <person name="Grigg M."/>
            <person name="Lorenzi H."/>
            <person name="Galac M."/>
        </authorList>
    </citation>
    <scope>NUCLEOTIDE SEQUENCE [LARGE SCALE GENOMIC DNA]</scope>
    <source>
        <strain evidence="1 2">EAF2021</strain>
    </source>
</reference>
<organism evidence="1 2">
    <name type="scientific">Tritrichomonas musculus</name>
    <dbReference type="NCBI Taxonomy" id="1915356"/>
    <lineage>
        <taxon>Eukaryota</taxon>
        <taxon>Metamonada</taxon>
        <taxon>Parabasalia</taxon>
        <taxon>Tritrichomonadida</taxon>
        <taxon>Tritrichomonadidae</taxon>
        <taxon>Tritrichomonas</taxon>
    </lineage>
</organism>